<dbReference type="KEGG" id="gji:H1R19_16685"/>
<keyword evidence="1" id="KW-0812">Transmembrane</keyword>
<dbReference type="EMBL" id="CP059491">
    <property type="protein sequence ID" value="QMT00526.1"/>
    <property type="molecule type" value="Genomic_DNA"/>
</dbReference>
<gene>
    <name evidence="2" type="ORF">H1R19_16685</name>
</gene>
<accession>A0A7D7QN87</accession>
<name>A0A7D7QN87_9ACTN</name>
<proteinExistence type="predicted"/>
<sequence>MRTAFRTFSYGIVGYLLLLLAFASMGLFVDALAGGMAYPAWPFGVALAVLIVTSFAAFRAQVDLSAHTKASDGAIISPDPLIPALRRADIDRYEAMYRHHEVAGTQPEISGSRIPSAA</sequence>
<protein>
    <submittedName>
        <fullName evidence="2">Uncharacterized protein</fullName>
    </submittedName>
</protein>
<organism evidence="2 3">
    <name type="scientific">Gordonia jinghuaiqii</name>
    <dbReference type="NCBI Taxonomy" id="2758710"/>
    <lineage>
        <taxon>Bacteria</taxon>
        <taxon>Bacillati</taxon>
        <taxon>Actinomycetota</taxon>
        <taxon>Actinomycetes</taxon>
        <taxon>Mycobacteriales</taxon>
        <taxon>Gordoniaceae</taxon>
        <taxon>Gordonia</taxon>
    </lineage>
</organism>
<keyword evidence="3" id="KW-1185">Reference proteome</keyword>
<feature type="transmembrane region" description="Helical" evidence="1">
    <location>
        <begin position="40"/>
        <end position="58"/>
    </location>
</feature>
<evidence type="ECO:0000313" key="2">
    <source>
        <dbReference type="EMBL" id="QMT00526.1"/>
    </source>
</evidence>
<dbReference type="AlphaFoldDB" id="A0A7D7QN87"/>
<feature type="transmembrane region" description="Helical" evidence="1">
    <location>
        <begin position="12"/>
        <end position="34"/>
    </location>
</feature>
<evidence type="ECO:0000313" key="3">
    <source>
        <dbReference type="Proteomes" id="UP000515663"/>
    </source>
</evidence>
<dbReference type="Proteomes" id="UP000515663">
    <property type="component" value="Chromosome"/>
</dbReference>
<keyword evidence="1" id="KW-0472">Membrane</keyword>
<reference evidence="3" key="1">
    <citation type="submission" date="2020-07" db="EMBL/GenBank/DDBJ databases">
        <title>novel species isolated from the respiratory tract of Marmot.</title>
        <authorList>
            <person name="Zhang G."/>
        </authorList>
    </citation>
    <scope>NUCLEOTIDE SEQUENCE [LARGE SCALE GENOMIC DNA]</scope>
    <source>
        <strain evidence="3">686</strain>
    </source>
</reference>
<evidence type="ECO:0000256" key="1">
    <source>
        <dbReference type="SAM" id="Phobius"/>
    </source>
</evidence>
<dbReference type="RefSeq" id="WP_219849614.1">
    <property type="nucleotide sequence ID" value="NZ_CP059491.1"/>
</dbReference>
<keyword evidence="1" id="KW-1133">Transmembrane helix</keyword>